<accession>A0A948T3R0</accession>
<evidence type="ECO:0000256" key="12">
    <source>
        <dbReference type="RuleBase" id="RU003953"/>
    </source>
</evidence>
<dbReference type="Gene3D" id="3.30.460.10">
    <property type="entry name" value="Beta Polymerase, domain 2"/>
    <property type="match status" value="1"/>
</dbReference>
<evidence type="ECO:0000313" key="15">
    <source>
        <dbReference type="Proteomes" id="UP000713596"/>
    </source>
</evidence>
<dbReference type="Gene3D" id="1.10.246.80">
    <property type="match status" value="1"/>
</dbReference>
<dbReference type="InterPro" id="IPR050264">
    <property type="entry name" value="Bact_CCA-adding_enz_type3_sf"/>
</dbReference>
<feature type="binding site" evidence="10">
    <location>
        <position position="21"/>
    </location>
    <ligand>
        <name>8-oxo-dGTP</name>
        <dbReference type="ChEBI" id="CHEBI:77896"/>
    </ligand>
</feature>
<dbReference type="PANTHER" id="PTHR46173">
    <property type="entry name" value="CCA TRNA NUCLEOTIDYLTRANSFERASE 1, MITOCHONDRIAL"/>
    <property type="match status" value="1"/>
</dbReference>
<sequence length="560" mass="62882">MIQVAAVILTDENGRILICKRAQGASCAHLWEMPGGKLEPGETPEQAAVRECQEELGVQVVLGGVYAKTEYSYPDKTIEFTFFNGRIVSGEPEMRVHEEMAWVLPSQLKEYEFCPADVGLVQKLAADRQMERVQMPHTAAQLIRILHENGHEAWAVGGCVRDSLLGKNPTDWDLCTSAKPEEVKACFSGVYRVLDTGLKHGTVTVLADKEIYEITTFRQESDYADHRRPQQVQFVSSVEEDLARRDFTINAMTMDVDGTIVDPFGGQQDLQDGILRCVGEPAKRFEEDGLRILRLVRFAATLGFSVEESTKKAAMEKRHILRWVAAERSIKELNAMLCGGYAAPVVAEYGLVLACLMPQIEPALTHPYSEDKTLWEHAADTLSDAEQNPLVRWAMLLRDVGKPYCGEGYRGHAEVSAQIAQEILHGLKLDKAGRNTICQLIRFHGVRPARDAVNVRRWMQLLGPEQLEYLVQIWRADAKVRGDSEEDLQAFCKELERCKEQDCWTVNQLAVTGGNLLTEGLAQPGPSTSRLLEWLLHEVVEGRVENTRQALLEQARKWSE</sequence>
<organism evidence="14 15">
    <name type="scientific">Candidatus Allofournierella pullistercoris</name>
    <dbReference type="NCBI Taxonomy" id="2838597"/>
    <lineage>
        <taxon>Bacteria</taxon>
        <taxon>Bacillati</taxon>
        <taxon>Bacillota</taxon>
        <taxon>Clostridia</taxon>
        <taxon>Eubacteriales</taxon>
        <taxon>Oscillospiraceae</taxon>
        <taxon>Allofournierella</taxon>
    </lineage>
</organism>
<dbReference type="GO" id="GO:0004810">
    <property type="term" value="F:CCA tRNA nucleotidyltransferase activity"/>
    <property type="evidence" value="ECO:0007669"/>
    <property type="project" value="UniProtKB-EC"/>
</dbReference>
<dbReference type="InterPro" id="IPR015797">
    <property type="entry name" value="NUDIX_hydrolase-like_dom_sf"/>
</dbReference>
<gene>
    <name evidence="14" type="ORF">H9882_07810</name>
</gene>
<dbReference type="Gene3D" id="1.10.3090.10">
    <property type="entry name" value="cca-adding enzyme, domain 2"/>
    <property type="match status" value="1"/>
</dbReference>
<dbReference type="AlphaFoldDB" id="A0A948T3R0"/>
<evidence type="ECO:0000256" key="9">
    <source>
        <dbReference type="ARBA" id="ARBA00022884"/>
    </source>
</evidence>
<evidence type="ECO:0000313" key="14">
    <source>
        <dbReference type="EMBL" id="MBU3806775.1"/>
    </source>
</evidence>
<keyword evidence="4 14" id="KW-0548">Nucleotidyltransferase</keyword>
<dbReference type="EMBL" id="JAHLFP010000069">
    <property type="protein sequence ID" value="MBU3806775.1"/>
    <property type="molecule type" value="Genomic_DNA"/>
</dbReference>
<proteinExistence type="inferred from homology"/>
<keyword evidence="5 11" id="KW-0479">Metal-binding</keyword>
<dbReference type="NCBIfam" id="NF009814">
    <property type="entry name" value="PRK13299.1"/>
    <property type="match status" value="1"/>
</dbReference>
<dbReference type="NCBIfam" id="TIGR00586">
    <property type="entry name" value="mutt"/>
    <property type="match status" value="1"/>
</dbReference>
<comment type="cofactor">
    <cofactor evidence="1 11">
        <name>Mg(2+)</name>
        <dbReference type="ChEBI" id="CHEBI:18420"/>
    </cofactor>
</comment>
<feature type="binding site" evidence="11">
    <location>
        <position position="35"/>
    </location>
    <ligand>
        <name>Mg(2+)</name>
        <dbReference type="ChEBI" id="CHEBI:18420"/>
    </ligand>
</feature>
<evidence type="ECO:0000256" key="10">
    <source>
        <dbReference type="PIRSR" id="PIRSR603561-1"/>
    </source>
</evidence>
<keyword evidence="3" id="KW-0819">tRNA processing</keyword>
<dbReference type="Proteomes" id="UP000713596">
    <property type="component" value="Unassembled WGS sequence"/>
</dbReference>
<dbReference type="GO" id="GO:0000049">
    <property type="term" value="F:tRNA binding"/>
    <property type="evidence" value="ECO:0007669"/>
    <property type="project" value="TreeGrafter"/>
</dbReference>
<evidence type="ECO:0000256" key="4">
    <source>
        <dbReference type="ARBA" id="ARBA00022695"/>
    </source>
</evidence>
<dbReference type="GO" id="GO:0000166">
    <property type="term" value="F:nucleotide binding"/>
    <property type="evidence" value="ECO:0007669"/>
    <property type="project" value="UniProtKB-KW"/>
</dbReference>
<dbReference type="SUPFAM" id="SSF81891">
    <property type="entry name" value="Poly A polymerase C-terminal region-like"/>
    <property type="match status" value="1"/>
</dbReference>
<evidence type="ECO:0000256" key="2">
    <source>
        <dbReference type="ARBA" id="ARBA00022679"/>
    </source>
</evidence>
<comment type="similarity">
    <text evidence="12">Belongs to the tRNA nucleotidyltransferase/poly(A) polymerase family.</text>
</comment>
<dbReference type="GO" id="GO:0008033">
    <property type="term" value="P:tRNA processing"/>
    <property type="evidence" value="ECO:0007669"/>
    <property type="project" value="UniProtKB-KW"/>
</dbReference>
<evidence type="ECO:0000256" key="6">
    <source>
        <dbReference type="ARBA" id="ARBA00022741"/>
    </source>
</evidence>
<dbReference type="SUPFAM" id="SSF81301">
    <property type="entry name" value="Nucleotidyltransferase"/>
    <property type="match status" value="1"/>
</dbReference>
<keyword evidence="9 12" id="KW-0694">RNA-binding</keyword>
<keyword evidence="6" id="KW-0547">Nucleotide-binding</keyword>
<dbReference type="Gene3D" id="3.90.79.10">
    <property type="entry name" value="Nucleoside Triphosphate Pyrophosphohydrolase"/>
    <property type="match status" value="1"/>
</dbReference>
<dbReference type="InterPro" id="IPR032828">
    <property type="entry name" value="PolyA_RNA-bd"/>
</dbReference>
<feature type="domain" description="Nudix hydrolase" evidence="13">
    <location>
        <begin position="1"/>
        <end position="127"/>
    </location>
</feature>
<protein>
    <submittedName>
        <fullName evidence="14">CCA tRNA nucleotidyltransferase</fullName>
        <ecNumber evidence="14">2.7.7.72</ecNumber>
    </submittedName>
</protein>
<dbReference type="GO" id="GO:0046872">
    <property type="term" value="F:metal ion binding"/>
    <property type="evidence" value="ECO:0007669"/>
    <property type="project" value="UniProtKB-KW"/>
</dbReference>
<dbReference type="InterPro" id="IPR020476">
    <property type="entry name" value="Nudix_hydrolase"/>
</dbReference>
<feature type="binding site" evidence="10">
    <location>
        <begin position="32"/>
        <end position="35"/>
    </location>
    <ligand>
        <name>8-oxo-dGTP</name>
        <dbReference type="ChEBI" id="CHEBI:77896"/>
    </ligand>
</feature>
<evidence type="ECO:0000256" key="3">
    <source>
        <dbReference type="ARBA" id="ARBA00022694"/>
    </source>
</evidence>
<keyword evidence="8 11" id="KW-0460">Magnesium</keyword>
<reference evidence="14" key="1">
    <citation type="journal article" date="2021" name="PeerJ">
        <title>Extensive microbial diversity within the chicken gut microbiome revealed by metagenomics and culture.</title>
        <authorList>
            <person name="Gilroy R."/>
            <person name="Ravi A."/>
            <person name="Getino M."/>
            <person name="Pursley I."/>
            <person name="Horton D.L."/>
            <person name="Alikhan N.F."/>
            <person name="Baker D."/>
            <person name="Gharbi K."/>
            <person name="Hall N."/>
            <person name="Watson M."/>
            <person name="Adriaenssens E.M."/>
            <person name="Foster-Nyarko E."/>
            <person name="Jarju S."/>
            <person name="Secka A."/>
            <person name="Antonio M."/>
            <person name="Oren A."/>
            <person name="Chaudhuri R.R."/>
            <person name="La Ragione R."/>
            <person name="Hildebrand F."/>
            <person name="Pallen M.J."/>
        </authorList>
    </citation>
    <scope>NUCLEOTIDE SEQUENCE</scope>
    <source>
        <strain evidence="14">B5_2728</strain>
    </source>
</reference>
<evidence type="ECO:0000259" key="13">
    <source>
        <dbReference type="PROSITE" id="PS51462"/>
    </source>
</evidence>
<dbReference type="Pfam" id="PF13735">
    <property type="entry name" value="tRNA_NucTran2_2"/>
    <property type="match status" value="1"/>
</dbReference>
<evidence type="ECO:0000256" key="8">
    <source>
        <dbReference type="ARBA" id="ARBA00022842"/>
    </source>
</evidence>
<reference evidence="14" key="2">
    <citation type="submission" date="2021-04" db="EMBL/GenBank/DDBJ databases">
        <authorList>
            <person name="Gilroy R."/>
        </authorList>
    </citation>
    <scope>NUCLEOTIDE SEQUENCE</scope>
    <source>
        <strain evidence="14">B5_2728</strain>
    </source>
</reference>
<comment type="caution">
    <text evidence="14">The sequence shown here is derived from an EMBL/GenBank/DDBJ whole genome shotgun (WGS) entry which is preliminary data.</text>
</comment>
<evidence type="ECO:0000256" key="1">
    <source>
        <dbReference type="ARBA" id="ARBA00001946"/>
    </source>
</evidence>
<dbReference type="Pfam" id="PF12627">
    <property type="entry name" value="PolyA_pol_RNAbd"/>
    <property type="match status" value="1"/>
</dbReference>
<feature type="binding site" evidence="11">
    <location>
        <position position="55"/>
    </location>
    <ligand>
        <name>Mg(2+)</name>
        <dbReference type="ChEBI" id="CHEBI:18420"/>
    </ligand>
</feature>
<dbReference type="InterPro" id="IPR002646">
    <property type="entry name" value="PolA_pol_head_dom"/>
</dbReference>
<keyword evidence="7" id="KW-0378">Hydrolase</keyword>
<dbReference type="Pfam" id="PF00293">
    <property type="entry name" value="NUDIX"/>
    <property type="match status" value="1"/>
</dbReference>
<dbReference type="InterPro" id="IPR043519">
    <property type="entry name" value="NT_sf"/>
</dbReference>
<dbReference type="PANTHER" id="PTHR46173:SF1">
    <property type="entry name" value="CCA TRNA NUCLEOTIDYLTRANSFERASE 1, MITOCHONDRIAL"/>
    <property type="match status" value="1"/>
</dbReference>
<name>A0A948T3R0_9FIRM</name>
<dbReference type="Pfam" id="PF01743">
    <property type="entry name" value="PolyA_pol"/>
    <property type="match status" value="1"/>
</dbReference>
<evidence type="ECO:0000256" key="5">
    <source>
        <dbReference type="ARBA" id="ARBA00022723"/>
    </source>
</evidence>
<dbReference type="CDD" id="cd05398">
    <property type="entry name" value="NT_ClassII-CCAase"/>
    <property type="match status" value="1"/>
</dbReference>
<dbReference type="CDD" id="cd03425">
    <property type="entry name" value="NUDIX_MutT_NudA_like"/>
    <property type="match status" value="1"/>
</dbReference>
<dbReference type="PRINTS" id="PR00502">
    <property type="entry name" value="NUDIXFAMILY"/>
</dbReference>
<dbReference type="PROSITE" id="PS51462">
    <property type="entry name" value="NUDIX"/>
    <property type="match status" value="1"/>
</dbReference>
<keyword evidence="2 12" id="KW-0808">Transferase</keyword>
<dbReference type="InterPro" id="IPR000086">
    <property type="entry name" value="NUDIX_hydrolase_dom"/>
</dbReference>
<dbReference type="InterPro" id="IPR032810">
    <property type="entry name" value="CCA-adding_enz_C"/>
</dbReference>
<dbReference type="SUPFAM" id="SSF55811">
    <property type="entry name" value="Nudix"/>
    <property type="match status" value="1"/>
</dbReference>
<dbReference type="GO" id="GO:0008413">
    <property type="term" value="F:8-oxo-7,8-dihydroguanosine triphosphate pyrophosphatase activity"/>
    <property type="evidence" value="ECO:0007669"/>
    <property type="project" value="InterPro"/>
</dbReference>
<dbReference type="InterPro" id="IPR003561">
    <property type="entry name" value="Mutator_MutT"/>
</dbReference>
<evidence type="ECO:0000256" key="7">
    <source>
        <dbReference type="ARBA" id="ARBA00022801"/>
    </source>
</evidence>
<dbReference type="GO" id="GO:0006281">
    <property type="term" value="P:DNA repair"/>
    <property type="evidence" value="ECO:0007669"/>
    <property type="project" value="InterPro"/>
</dbReference>
<evidence type="ECO:0000256" key="11">
    <source>
        <dbReference type="PIRSR" id="PIRSR603561-2"/>
    </source>
</evidence>
<dbReference type="EC" id="2.7.7.72" evidence="14"/>